<dbReference type="STRING" id="6336.A0A0V0S0Z4"/>
<dbReference type="Proteomes" id="UP000054630">
    <property type="component" value="Unassembled WGS sequence"/>
</dbReference>
<comment type="caution">
    <text evidence="1">The sequence shown here is derived from an EMBL/GenBank/DDBJ whole genome shotgun (WGS) entry which is preliminary data.</text>
</comment>
<sequence>MKLIGNYDILAEGKFLFEILAQLRNFGVERMVTKGEWMRKWPNEPSYCVIRKVEPEMDRWLSRGKVWVDWIFRGKALGIYQFSKELNRCDWHLIHKHEEHLFRDCKKSLEVKLPSHVSIPPLEYYLLQKSFDAKKMNKMPPSHVPLVPHVDEEFSMYSFNLDENRTESTDADKEAYLDLYGKELPCKLEKWKAGSI</sequence>
<dbReference type="GO" id="GO:0005739">
    <property type="term" value="C:mitochondrion"/>
    <property type="evidence" value="ECO:0007669"/>
    <property type="project" value="InterPro"/>
</dbReference>
<proteinExistence type="predicted"/>
<dbReference type="PANTHER" id="PTHR28589">
    <property type="entry name" value="28S RIBOSOMAL PROTEIN S34, MITOCHONDRIAL"/>
    <property type="match status" value="1"/>
</dbReference>
<dbReference type="EMBL" id="JYDL01000049">
    <property type="protein sequence ID" value="KRX20400.1"/>
    <property type="molecule type" value="Genomic_DNA"/>
</dbReference>
<keyword evidence="2" id="KW-1185">Reference proteome</keyword>
<dbReference type="GO" id="GO:0003735">
    <property type="term" value="F:structural constituent of ribosome"/>
    <property type="evidence" value="ECO:0007669"/>
    <property type="project" value="InterPro"/>
</dbReference>
<evidence type="ECO:0000313" key="1">
    <source>
        <dbReference type="EMBL" id="KRX20400.1"/>
    </source>
</evidence>
<dbReference type="Pfam" id="PF16053">
    <property type="entry name" value="MRP-S34"/>
    <property type="match status" value="1"/>
</dbReference>
<accession>A0A0V0S0Z4</accession>
<dbReference type="AlphaFoldDB" id="A0A0V0S0Z4"/>
<protein>
    <submittedName>
        <fullName evidence="1">28S ribosomal protein S34, mitochondrial</fullName>
    </submittedName>
</protein>
<evidence type="ECO:0000313" key="2">
    <source>
        <dbReference type="Proteomes" id="UP000054630"/>
    </source>
</evidence>
<dbReference type="GO" id="GO:0005840">
    <property type="term" value="C:ribosome"/>
    <property type="evidence" value="ECO:0007669"/>
    <property type="project" value="UniProtKB-KW"/>
</dbReference>
<keyword evidence="1" id="KW-0689">Ribosomal protein</keyword>
<gene>
    <name evidence="1" type="primary">MRPS34</name>
    <name evidence="1" type="ORF">T07_12645</name>
</gene>
<dbReference type="InterPro" id="IPR032053">
    <property type="entry name" value="Ribosomal_mS34"/>
</dbReference>
<dbReference type="OrthoDB" id="16434at2759"/>
<dbReference type="PANTHER" id="PTHR28589:SF1">
    <property type="entry name" value="SMALL RIBOSOMAL SUBUNIT PROTEIN MS34"/>
    <property type="match status" value="1"/>
</dbReference>
<reference evidence="1 2" key="1">
    <citation type="submission" date="2015-01" db="EMBL/GenBank/DDBJ databases">
        <title>Evolution of Trichinella species and genotypes.</title>
        <authorList>
            <person name="Korhonen P.K."/>
            <person name="Edoardo P."/>
            <person name="Giuseppe L.R."/>
            <person name="Gasser R.B."/>
        </authorList>
    </citation>
    <scope>NUCLEOTIDE SEQUENCE [LARGE SCALE GENOMIC DNA]</scope>
    <source>
        <strain evidence="1">ISS37</strain>
    </source>
</reference>
<keyword evidence="1" id="KW-0687">Ribonucleoprotein</keyword>
<organism evidence="1 2">
    <name type="scientific">Trichinella nelsoni</name>
    <dbReference type="NCBI Taxonomy" id="6336"/>
    <lineage>
        <taxon>Eukaryota</taxon>
        <taxon>Metazoa</taxon>
        <taxon>Ecdysozoa</taxon>
        <taxon>Nematoda</taxon>
        <taxon>Enoplea</taxon>
        <taxon>Dorylaimia</taxon>
        <taxon>Trichinellida</taxon>
        <taxon>Trichinellidae</taxon>
        <taxon>Trichinella</taxon>
    </lineage>
</organism>
<name>A0A0V0S0Z4_9BILA</name>